<dbReference type="UniPathway" id="UPA00148"/>
<evidence type="ECO:0000256" key="7">
    <source>
        <dbReference type="ARBA" id="ARBA00023239"/>
    </source>
</evidence>
<keyword evidence="7" id="KW-0456">Lyase</keyword>
<evidence type="ECO:0000256" key="4">
    <source>
        <dbReference type="ARBA" id="ARBA00012285"/>
    </source>
</evidence>
<evidence type="ECO:0000313" key="11">
    <source>
        <dbReference type="EMBL" id="OUR79301.1"/>
    </source>
</evidence>
<dbReference type="EMBL" id="MAAF01000073">
    <property type="protein sequence ID" value="OUR79301.1"/>
    <property type="molecule type" value="Genomic_DNA"/>
</dbReference>
<dbReference type="Gene3D" id="3.90.1150.10">
    <property type="entry name" value="Aspartate Aminotransferase, domain 1"/>
    <property type="match status" value="1"/>
</dbReference>
<name>A0A1Y5E977_COLPS</name>
<evidence type="ECO:0000313" key="12">
    <source>
        <dbReference type="Proteomes" id="UP000243053"/>
    </source>
</evidence>
<dbReference type="Proteomes" id="UP000243053">
    <property type="component" value="Unassembled WGS sequence"/>
</dbReference>
<comment type="cofactor">
    <cofactor evidence="1">
        <name>pyridoxal 5'-phosphate</name>
        <dbReference type="ChEBI" id="CHEBI:597326"/>
    </cofactor>
</comment>
<evidence type="ECO:0000256" key="9">
    <source>
        <dbReference type="ARBA" id="ARBA00048531"/>
    </source>
</evidence>
<keyword evidence="5" id="KW-0169">Cobalamin biosynthesis</keyword>
<dbReference type="GO" id="GO:0048472">
    <property type="term" value="F:threonine-phosphate decarboxylase activity"/>
    <property type="evidence" value="ECO:0007669"/>
    <property type="project" value="UniProtKB-EC"/>
</dbReference>
<organism evidence="11 12">
    <name type="scientific">Colwellia psychrerythraea</name>
    <name type="common">Vibrio psychroerythus</name>
    <dbReference type="NCBI Taxonomy" id="28229"/>
    <lineage>
        <taxon>Bacteria</taxon>
        <taxon>Pseudomonadati</taxon>
        <taxon>Pseudomonadota</taxon>
        <taxon>Gammaproteobacteria</taxon>
        <taxon>Alteromonadales</taxon>
        <taxon>Colwelliaceae</taxon>
        <taxon>Colwellia</taxon>
    </lineage>
</organism>
<comment type="catalytic activity">
    <reaction evidence="9">
        <text>O-phospho-L-threonine + H(+) = (R)-1-aminopropan-2-yl phosphate + CO2</text>
        <dbReference type="Rhea" id="RHEA:11492"/>
        <dbReference type="ChEBI" id="CHEBI:15378"/>
        <dbReference type="ChEBI" id="CHEBI:16526"/>
        <dbReference type="ChEBI" id="CHEBI:58563"/>
        <dbReference type="ChEBI" id="CHEBI:58675"/>
        <dbReference type="EC" id="4.1.1.81"/>
    </reaction>
</comment>
<comment type="function">
    <text evidence="2">Decarboxylates L-threonine-O-3-phosphate to yield (R)-1-amino-2-propanol O-2-phosphate, the precursor for the linkage between the nucleotide loop and the corrin ring in cobalamin.</text>
</comment>
<evidence type="ECO:0000256" key="6">
    <source>
        <dbReference type="ARBA" id="ARBA00022898"/>
    </source>
</evidence>
<evidence type="ECO:0000256" key="8">
    <source>
        <dbReference type="ARBA" id="ARBA00029996"/>
    </source>
</evidence>
<dbReference type="AlphaFoldDB" id="A0A1Y5E977"/>
<evidence type="ECO:0000256" key="3">
    <source>
        <dbReference type="ARBA" id="ARBA00004953"/>
    </source>
</evidence>
<protein>
    <recommendedName>
        <fullName evidence="4">threonine-phosphate decarboxylase</fullName>
        <ecNumber evidence="4">4.1.1.81</ecNumber>
    </recommendedName>
    <alternativeName>
        <fullName evidence="8">L-threonine-O-3-phosphate decarboxylase</fullName>
    </alternativeName>
</protein>
<evidence type="ECO:0000256" key="2">
    <source>
        <dbReference type="ARBA" id="ARBA00003444"/>
    </source>
</evidence>
<dbReference type="InterPro" id="IPR004838">
    <property type="entry name" value="NHTrfase_class1_PyrdxlP-BS"/>
</dbReference>
<dbReference type="PANTHER" id="PTHR42885:SF1">
    <property type="entry name" value="THREONINE-PHOSPHATE DECARBOXYLASE"/>
    <property type="match status" value="1"/>
</dbReference>
<comment type="caution">
    <text evidence="11">The sequence shown here is derived from an EMBL/GenBank/DDBJ whole genome shotgun (WGS) entry which is preliminary data.</text>
</comment>
<dbReference type="EC" id="4.1.1.81" evidence="4"/>
<accession>A0A1Y5E977</accession>
<keyword evidence="6" id="KW-0663">Pyridoxal phosphate</keyword>
<dbReference type="GO" id="GO:0009236">
    <property type="term" value="P:cobalamin biosynthetic process"/>
    <property type="evidence" value="ECO:0007669"/>
    <property type="project" value="UniProtKB-UniPathway"/>
</dbReference>
<dbReference type="CDD" id="cd00609">
    <property type="entry name" value="AAT_like"/>
    <property type="match status" value="1"/>
</dbReference>
<dbReference type="PROSITE" id="PS00105">
    <property type="entry name" value="AA_TRANSFER_CLASS_1"/>
    <property type="match status" value="1"/>
</dbReference>
<evidence type="ECO:0000259" key="10">
    <source>
        <dbReference type="Pfam" id="PF00155"/>
    </source>
</evidence>
<proteinExistence type="predicted"/>
<dbReference type="Pfam" id="PF00155">
    <property type="entry name" value="Aminotran_1_2"/>
    <property type="match status" value="1"/>
</dbReference>
<dbReference type="InterPro" id="IPR004839">
    <property type="entry name" value="Aminotransferase_I/II_large"/>
</dbReference>
<comment type="pathway">
    <text evidence="3">Cofactor biosynthesis; adenosylcobalamin biosynthesis.</text>
</comment>
<dbReference type="InterPro" id="IPR005860">
    <property type="entry name" value="CobD"/>
</dbReference>
<dbReference type="InterPro" id="IPR015422">
    <property type="entry name" value="PyrdxlP-dep_Trfase_small"/>
</dbReference>
<dbReference type="InterPro" id="IPR015421">
    <property type="entry name" value="PyrdxlP-dep_Trfase_major"/>
</dbReference>
<dbReference type="SUPFAM" id="SSF53383">
    <property type="entry name" value="PLP-dependent transferases"/>
    <property type="match status" value="1"/>
</dbReference>
<gene>
    <name evidence="11" type="ORF">A9Q75_12415</name>
</gene>
<dbReference type="NCBIfam" id="TIGR01140">
    <property type="entry name" value="L_thr_O3P_dcar"/>
    <property type="match status" value="1"/>
</dbReference>
<dbReference type="Gene3D" id="3.40.640.10">
    <property type="entry name" value="Type I PLP-dependent aspartate aminotransferase-like (Major domain)"/>
    <property type="match status" value="1"/>
</dbReference>
<evidence type="ECO:0000256" key="1">
    <source>
        <dbReference type="ARBA" id="ARBA00001933"/>
    </source>
</evidence>
<reference evidence="12" key="1">
    <citation type="journal article" date="2017" name="Proc. Natl. Acad. Sci. U.S.A.">
        <title>Simulation of Deepwater Horizon oil plume reveals substrate specialization within a complex community of hydrocarbon degraders.</title>
        <authorList>
            <person name="Hu P."/>
            <person name="Dubinsky E.A."/>
            <person name="Probst A.J."/>
            <person name="Wang J."/>
            <person name="Sieber C.M.K."/>
            <person name="Tom L.M."/>
            <person name="Gardinali P."/>
            <person name="Banfield J.F."/>
            <person name="Atlas R.M."/>
            <person name="Andersen G.L."/>
        </authorList>
    </citation>
    <scope>NUCLEOTIDE SEQUENCE [LARGE SCALE GENOMIC DNA]</scope>
</reference>
<dbReference type="InterPro" id="IPR015424">
    <property type="entry name" value="PyrdxlP-dep_Trfase"/>
</dbReference>
<feature type="domain" description="Aminotransferase class I/classII large" evidence="10">
    <location>
        <begin position="52"/>
        <end position="332"/>
    </location>
</feature>
<evidence type="ECO:0000256" key="5">
    <source>
        <dbReference type="ARBA" id="ARBA00022573"/>
    </source>
</evidence>
<dbReference type="PANTHER" id="PTHR42885">
    <property type="entry name" value="HISTIDINOL-PHOSPHATE AMINOTRANSFERASE-RELATED"/>
    <property type="match status" value="1"/>
</dbReference>
<dbReference type="GO" id="GO:0030170">
    <property type="term" value="F:pyridoxal phosphate binding"/>
    <property type="evidence" value="ECO:0007669"/>
    <property type="project" value="InterPro"/>
</dbReference>
<sequence length="344" mass="39195">MALLHGGQLQQVAKQYNIPPSDWIDVSTGIAPISYPIPNIPLSIWQQLPQQNPDLIAAAQQYYQCPQLMITNGSQAIIKALPALYRQKNSDSQDVYLPERGYKEHAHAWKNAGYNLHFYQEFLPEITDILPNSVLVIINPNNPTGQFFNGQVIAQYQERLKHLNGLLVLDEAFIDVIPGNQSYCNQLENSHTLVLRSFGKFFGLAGIRIGFLVANSYWCRAFKELLGPWQINGPAQLIAQHALQDTSWQTTQKNTLKRLRMAQEHMLKQVFPQTILQDINGCNLFLTLSFHQQGTAKKLYHLLCQQGVYCRLADEQDTLRFGITTEELLERLTLACRQAYQQLT</sequence>